<dbReference type="EMBL" id="ANPB02000003">
    <property type="protein sequence ID" value="KAF4487542.1"/>
    <property type="molecule type" value="Genomic_DNA"/>
</dbReference>
<evidence type="ECO:0000259" key="1">
    <source>
        <dbReference type="Pfam" id="PF06985"/>
    </source>
</evidence>
<gene>
    <name evidence="2" type="ORF">CGGC5_v005718</name>
</gene>
<organism evidence="2 3">
    <name type="scientific">Colletotrichum fructicola (strain Nara gc5)</name>
    <name type="common">Anthracnose fungus</name>
    <name type="synonym">Colletotrichum gloeosporioides (strain Nara gc5)</name>
    <dbReference type="NCBI Taxonomy" id="1213859"/>
    <lineage>
        <taxon>Eukaryota</taxon>
        <taxon>Fungi</taxon>
        <taxon>Dikarya</taxon>
        <taxon>Ascomycota</taxon>
        <taxon>Pezizomycotina</taxon>
        <taxon>Sordariomycetes</taxon>
        <taxon>Hypocreomycetidae</taxon>
        <taxon>Glomerellales</taxon>
        <taxon>Glomerellaceae</taxon>
        <taxon>Colletotrichum</taxon>
        <taxon>Colletotrichum gloeosporioides species complex</taxon>
    </lineage>
</organism>
<dbReference type="InParanoid" id="A0A7J6JCG2"/>
<dbReference type="AlphaFoldDB" id="A0A7J6JCG2"/>
<evidence type="ECO:0000313" key="2">
    <source>
        <dbReference type="EMBL" id="KAF4487542.1"/>
    </source>
</evidence>
<dbReference type="PANTHER" id="PTHR24148:SF73">
    <property type="entry name" value="HET DOMAIN PROTEIN (AFU_ORTHOLOGUE AFUA_8G01020)"/>
    <property type="match status" value="1"/>
</dbReference>
<dbReference type="Proteomes" id="UP000011096">
    <property type="component" value="Unassembled WGS sequence"/>
</dbReference>
<name>A0A7J6JCG2_COLFN</name>
<reference evidence="2 3" key="2">
    <citation type="submission" date="2020-04" db="EMBL/GenBank/DDBJ databases">
        <title>Genome sequencing and assembly of multiple isolates from the Colletotrichum gloeosporioides species complex.</title>
        <authorList>
            <person name="Gan P."/>
            <person name="Shirasu K."/>
        </authorList>
    </citation>
    <scope>NUCLEOTIDE SEQUENCE [LARGE SCALE GENOMIC DNA]</scope>
    <source>
        <strain evidence="2 3">Nara gc5</strain>
    </source>
</reference>
<proteinExistence type="predicted"/>
<protein>
    <submittedName>
        <fullName evidence="2">Heterokaryon incompatibility protein 6, OR allele</fullName>
    </submittedName>
</protein>
<evidence type="ECO:0000313" key="3">
    <source>
        <dbReference type="Proteomes" id="UP000011096"/>
    </source>
</evidence>
<dbReference type="GeneID" id="43608433"/>
<dbReference type="Pfam" id="PF06985">
    <property type="entry name" value="HET"/>
    <property type="match status" value="1"/>
</dbReference>
<dbReference type="InterPro" id="IPR052895">
    <property type="entry name" value="HetReg/Transcr_Mod"/>
</dbReference>
<accession>A0A7J6JCG2</accession>
<dbReference type="RefSeq" id="XP_031879068.2">
    <property type="nucleotide sequence ID" value="XM_032024265.2"/>
</dbReference>
<dbReference type="InterPro" id="IPR010730">
    <property type="entry name" value="HET"/>
</dbReference>
<dbReference type="OrthoDB" id="2504919at2759"/>
<reference evidence="2 3" key="1">
    <citation type="submission" date="2012-08" db="EMBL/GenBank/DDBJ databases">
        <authorList>
            <person name="Gan P.H.P."/>
            <person name="Ikeda K."/>
            <person name="Irieda H."/>
            <person name="Narusaka M."/>
            <person name="O'Connell R.J."/>
            <person name="Narusaka Y."/>
            <person name="Takano Y."/>
            <person name="Kubo Y."/>
            <person name="Shirasu K."/>
        </authorList>
    </citation>
    <scope>NUCLEOTIDE SEQUENCE [LARGE SCALE GENOMIC DNA]</scope>
    <source>
        <strain evidence="2 3">Nara gc5</strain>
    </source>
</reference>
<feature type="domain" description="Heterokaryon incompatibility" evidence="1">
    <location>
        <begin position="102"/>
        <end position="191"/>
    </location>
</feature>
<keyword evidence="3" id="KW-1185">Reference proteome</keyword>
<sequence length="772" mass="86871">MYIPLKASRREVRLISIRSDLHKLDGGNMPRDSIPDGTLMCTMKTVSLKDWTSDYAAFRAKTIDWPYSPTTLYEKWEHFSREKAGCTDDDTPTPDRFVWGDYETISYTWENGSNTQHTIYVNYRPFVVQDNLYQALQEFRRGRDFVEGRTRMVWADAICINQDDLDERAIEVKRMNEIFSTAIKSTVWLGPFLDIKGADTKVYFDLIGQLIDSLYGLALSGVPSTDDLQSASTELASSEAESLGEHGMKPQERLAVSKQALAIISLFDPAERPPISALAKLAANERLLALLSPIFRLDYWNRVWIIQELTVSSSQTVVRAGSSQISFVRLSWFAKWFVKAVIFDPNWSPDDEYTRSIMNTLLLLRTIYEVKLQLEPDEWETSPEHILIVQGLMSRSSLPLDKLYGVLGLLQPSMYLGIDVDYKKTVRQGSIDAAIALIRAGKAIRSFDMRRELQSLQVPSWVVDLSVNHDPSWSLAVYFRRRSPAGIPEVDWDVFWERQLGLSDQGILSLRATYLDTVDGVAACVSVESGGLKSLPPTVALLRNIDYSMTEPTRLCHSYRNDSEMLAQLDAILRSIPNWRRNKFENKYYAEGFPDAFKLGILALNVELGSNGSSGSNSFRVSAATATELSSLKQFLDVSADFKLWEDKLSTFFPGIGQKPVPSISTLQPSDSANLFDTDGSTALEDMMQHVNLWTLPQVRLITTTSGYLGMAAQLVKQGDMIYAVEGYGCPVILRPIKNAGTFEFIGLAEIWSPAVSGTWENMAFDCIVRLQ</sequence>
<comment type="caution">
    <text evidence="2">The sequence shown here is derived from an EMBL/GenBank/DDBJ whole genome shotgun (WGS) entry which is preliminary data.</text>
</comment>
<dbReference type="PANTHER" id="PTHR24148">
    <property type="entry name" value="ANKYRIN REPEAT DOMAIN-CONTAINING PROTEIN 39 HOMOLOG-RELATED"/>
    <property type="match status" value="1"/>
</dbReference>